<sequence>YFSLRIEPPITSPTFLVQPCTLTMVHTVLDGPVNDEKELKRIVSLEYRVNELENRLLKEATAALEKRVEELEASLKESNEEEHISTTPPPPPYTVVDQYNGANNVQYHTQNPYPATVITSDVDYRLAQKLQDEEYALWVDQNQHDYRTRPGEPSTAGTAAAAGTVIPHHCRPPMPPIPEHSPYNHHHHPCQGGNPQYPVVYASPIQPPLPYSQTMPYASNNDICGEGQPYYGSMNQ</sequence>
<feature type="region of interest" description="Disordered" evidence="1">
    <location>
        <begin position="73"/>
        <end position="92"/>
    </location>
</feature>
<feature type="non-terminal residue" evidence="2">
    <location>
        <position position="236"/>
    </location>
</feature>
<protein>
    <submittedName>
        <fullName evidence="2">2570_t:CDS:1</fullName>
    </submittedName>
</protein>
<dbReference type="EMBL" id="CAJVPJ010005903">
    <property type="protein sequence ID" value="CAG8664791.1"/>
    <property type="molecule type" value="Genomic_DNA"/>
</dbReference>
<accession>A0A9N9HD34</accession>
<comment type="caution">
    <text evidence="2">The sequence shown here is derived from an EMBL/GenBank/DDBJ whole genome shotgun (WGS) entry which is preliminary data.</text>
</comment>
<feature type="non-terminal residue" evidence="2">
    <location>
        <position position="1"/>
    </location>
</feature>
<organism evidence="2 3">
    <name type="scientific">Paraglomus occultum</name>
    <dbReference type="NCBI Taxonomy" id="144539"/>
    <lineage>
        <taxon>Eukaryota</taxon>
        <taxon>Fungi</taxon>
        <taxon>Fungi incertae sedis</taxon>
        <taxon>Mucoromycota</taxon>
        <taxon>Glomeromycotina</taxon>
        <taxon>Glomeromycetes</taxon>
        <taxon>Paraglomerales</taxon>
        <taxon>Paraglomeraceae</taxon>
        <taxon>Paraglomus</taxon>
    </lineage>
</organism>
<evidence type="ECO:0000313" key="2">
    <source>
        <dbReference type="EMBL" id="CAG8664791.1"/>
    </source>
</evidence>
<dbReference type="Proteomes" id="UP000789572">
    <property type="component" value="Unassembled WGS sequence"/>
</dbReference>
<dbReference type="OrthoDB" id="2361677at2759"/>
<dbReference type="AlphaFoldDB" id="A0A9N9HD34"/>
<evidence type="ECO:0000313" key="3">
    <source>
        <dbReference type="Proteomes" id="UP000789572"/>
    </source>
</evidence>
<proteinExistence type="predicted"/>
<reference evidence="2" key="1">
    <citation type="submission" date="2021-06" db="EMBL/GenBank/DDBJ databases">
        <authorList>
            <person name="Kallberg Y."/>
            <person name="Tangrot J."/>
            <person name="Rosling A."/>
        </authorList>
    </citation>
    <scope>NUCLEOTIDE SEQUENCE</scope>
    <source>
        <strain evidence="2">IA702</strain>
    </source>
</reference>
<evidence type="ECO:0000256" key="1">
    <source>
        <dbReference type="SAM" id="MobiDB-lite"/>
    </source>
</evidence>
<gene>
    <name evidence="2" type="ORF">POCULU_LOCUS10645</name>
</gene>
<feature type="compositionally biased region" description="Basic and acidic residues" evidence="1">
    <location>
        <begin position="73"/>
        <end position="84"/>
    </location>
</feature>
<name>A0A9N9HD34_9GLOM</name>
<keyword evidence="3" id="KW-1185">Reference proteome</keyword>